<accession>A0ACB0LT12</accession>
<keyword evidence="2" id="KW-1185">Reference proteome</keyword>
<protein>
    <submittedName>
        <fullName evidence="1">Uncharacterized protein</fullName>
    </submittedName>
</protein>
<sequence>MKKIETSSKISLLNLPESTLDVILELLSPIELINMSKVCTYLRGKCRSDHLWDNHMKHKWGRVFGHFAFKEWQWHVTIITKEEGSVLNQQINILNGSLGSFSGSWPMLCVGSYLEECHNFKSLLLANHFMMALYLSLESGKFWFPAQLYRGLYVHDALVSYNSITDTFRARTRSWNGRIVGNDIHWDKLRFSPVETSSCVRHVSDCFQELKPGDHIEIQWRGNTQAPYEWFADWWYAVIGHLDSCNENENYCLCQNSETLVVEFKQYPQRSSMRKAKLTRHTEDSAGNYGGIRKLHSQEEIQKWNELLDHQRYI</sequence>
<gene>
    <name evidence="1" type="ORF">MILVUS5_LOCUS35460</name>
</gene>
<dbReference type="Proteomes" id="UP001177021">
    <property type="component" value="Unassembled WGS sequence"/>
</dbReference>
<organism evidence="1 2">
    <name type="scientific">Trifolium pratense</name>
    <name type="common">Red clover</name>
    <dbReference type="NCBI Taxonomy" id="57577"/>
    <lineage>
        <taxon>Eukaryota</taxon>
        <taxon>Viridiplantae</taxon>
        <taxon>Streptophyta</taxon>
        <taxon>Embryophyta</taxon>
        <taxon>Tracheophyta</taxon>
        <taxon>Spermatophyta</taxon>
        <taxon>Magnoliopsida</taxon>
        <taxon>eudicotyledons</taxon>
        <taxon>Gunneridae</taxon>
        <taxon>Pentapetalae</taxon>
        <taxon>rosids</taxon>
        <taxon>fabids</taxon>
        <taxon>Fabales</taxon>
        <taxon>Fabaceae</taxon>
        <taxon>Papilionoideae</taxon>
        <taxon>50 kb inversion clade</taxon>
        <taxon>NPAAA clade</taxon>
        <taxon>Hologalegina</taxon>
        <taxon>IRL clade</taxon>
        <taxon>Trifolieae</taxon>
        <taxon>Trifolium</taxon>
    </lineage>
</organism>
<reference evidence="1" key="1">
    <citation type="submission" date="2023-10" db="EMBL/GenBank/DDBJ databases">
        <authorList>
            <person name="Rodriguez Cubillos JULIANA M."/>
            <person name="De Vega J."/>
        </authorList>
    </citation>
    <scope>NUCLEOTIDE SEQUENCE</scope>
</reference>
<proteinExistence type="predicted"/>
<dbReference type="EMBL" id="CASHSV030000615">
    <property type="protein sequence ID" value="CAJ2671675.1"/>
    <property type="molecule type" value="Genomic_DNA"/>
</dbReference>
<comment type="caution">
    <text evidence="1">The sequence shown here is derived from an EMBL/GenBank/DDBJ whole genome shotgun (WGS) entry which is preliminary data.</text>
</comment>
<evidence type="ECO:0000313" key="1">
    <source>
        <dbReference type="EMBL" id="CAJ2671675.1"/>
    </source>
</evidence>
<name>A0ACB0LT12_TRIPR</name>
<evidence type="ECO:0000313" key="2">
    <source>
        <dbReference type="Proteomes" id="UP001177021"/>
    </source>
</evidence>